<comment type="subunit">
    <text evidence="3">Homodimer. Stabilized through interaction with STK3/MST2 or STK4/MST1. Interacts (via SARAH domain) with isoform 1 of NEK2. Interacts with ESR1 only in the presence of STK3/MST2. Interacts with WTIP and AJUBA.</text>
</comment>
<evidence type="ECO:0000256" key="2">
    <source>
        <dbReference type="ARBA" id="ARBA00022737"/>
    </source>
</evidence>
<dbReference type="Proteomes" id="UP000001307">
    <property type="component" value="Unassembled WGS sequence"/>
</dbReference>
<dbReference type="Gene3D" id="2.20.70.10">
    <property type="match status" value="2"/>
</dbReference>
<dbReference type="GO" id="GO:0060090">
    <property type="term" value="F:molecular adaptor activity"/>
    <property type="evidence" value="ECO:0007669"/>
    <property type="project" value="InterPro"/>
</dbReference>
<dbReference type="GO" id="GO:0005829">
    <property type="term" value="C:cytosol"/>
    <property type="evidence" value="ECO:0007669"/>
    <property type="project" value="TreeGrafter"/>
</dbReference>
<dbReference type="GO" id="GO:0008285">
    <property type="term" value="P:negative regulation of cell population proliferation"/>
    <property type="evidence" value="ECO:0007669"/>
    <property type="project" value="TreeGrafter"/>
</dbReference>
<feature type="domain" description="WW" evidence="7">
    <location>
        <begin position="144"/>
        <end position="177"/>
    </location>
</feature>
<keyword evidence="2" id="KW-0677">Repeat</keyword>
<proteinExistence type="predicted"/>
<evidence type="ECO:0000313" key="8">
    <source>
        <dbReference type="EMBL" id="CBY10700.1"/>
    </source>
</evidence>
<evidence type="ECO:0000256" key="5">
    <source>
        <dbReference type="ARBA" id="ARBA00080895"/>
    </source>
</evidence>
<keyword evidence="9" id="KW-1185">Reference proteome</keyword>
<feature type="domain" description="WW" evidence="7">
    <location>
        <begin position="109"/>
        <end position="142"/>
    </location>
</feature>
<dbReference type="GO" id="GO:0006915">
    <property type="term" value="P:apoptotic process"/>
    <property type="evidence" value="ECO:0007669"/>
    <property type="project" value="InterPro"/>
</dbReference>
<dbReference type="InterPro" id="IPR001202">
    <property type="entry name" value="WW_dom"/>
</dbReference>
<organism evidence="8">
    <name type="scientific">Oikopleura dioica</name>
    <name type="common">Tunicate</name>
    <dbReference type="NCBI Taxonomy" id="34765"/>
    <lineage>
        <taxon>Eukaryota</taxon>
        <taxon>Metazoa</taxon>
        <taxon>Chordata</taxon>
        <taxon>Tunicata</taxon>
        <taxon>Appendicularia</taxon>
        <taxon>Copelata</taxon>
        <taxon>Oikopleuridae</taxon>
        <taxon>Oikopleura</taxon>
    </lineage>
</organism>
<dbReference type="PANTHER" id="PTHR47522:SF2">
    <property type="entry name" value="PROTEIN SALVADOR HOMOLOG 1"/>
    <property type="match status" value="1"/>
</dbReference>
<dbReference type="SUPFAM" id="SSF51045">
    <property type="entry name" value="WW domain"/>
    <property type="match status" value="2"/>
</dbReference>
<dbReference type="InterPro" id="IPR036020">
    <property type="entry name" value="WW_dom_sf"/>
</dbReference>
<dbReference type="CDD" id="cd00201">
    <property type="entry name" value="WW"/>
    <property type="match status" value="2"/>
</dbReference>
<dbReference type="GO" id="GO:0043065">
    <property type="term" value="P:positive regulation of apoptotic process"/>
    <property type="evidence" value="ECO:0007669"/>
    <property type="project" value="TreeGrafter"/>
</dbReference>
<evidence type="ECO:0000256" key="6">
    <source>
        <dbReference type="SAM" id="MobiDB-lite"/>
    </source>
</evidence>
<dbReference type="PANTHER" id="PTHR47522">
    <property type="entry name" value="SALVADOR FAMILY WW DOMAIN-CONTAINING PROTEIN 1"/>
    <property type="match status" value="1"/>
</dbReference>
<dbReference type="OrthoDB" id="5339429at2759"/>
<dbReference type="GO" id="GO:0035329">
    <property type="term" value="P:hippo signaling"/>
    <property type="evidence" value="ECO:0007669"/>
    <property type="project" value="InterPro"/>
</dbReference>
<evidence type="ECO:0000313" key="9">
    <source>
        <dbReference type="Proteomes" id="UP000001307"/>
    </source>
</evidence>
<dbReference type="PROSITE" id="PS50020">
    <property type="entry name" value="WW_DOMAIN_2"/>
    <property type="match status" value="2"/>
</dbReference>
<accession>E4XKJ7</accession>
<evidence type="ECO:0000256" key="3">
    <source>
        <dbReference type="ARBA" id="ARBA00064673"/>
    </source>
</evidence>
<gene>
    <name evidence="8" type="ORF">GSOID_T00014209001</name>
</gene>
<dbReference type="AlphaFoldDB" id="E4XKJ7"/>
<feature type="compositionally biased region" description="Low complexity" evidence="6">
    <location>
        <begin position="28"/>
        <end position="39"/>
    </location>
</feature>
<dbReference type="SMART" id="SM00456">
    <property type="entry name" value="WW"/>
    <property type="match status" value="2"/>
</dbReference>
<keyword evidence="1" id="KW-0597">Phosphoprotein</keyword>
<dbReference type="FunFam" id="2.20.70.10:FF:000035">
    <property type="entry name" value="Salvador homolog 1 (Drosophila)"/>
    <property type="match status" value="1"/>
</dbReference>
<dbReference type="InterPro" id="IPR030030">
    <property type="entry name" value="Sav"/>
</dbReference>
<dbReference type="Pfam" id="PF00397">
    <property type="entry name" value="WW"/>
    <property type="match status" value="1"/>
</dbReference>
<protein>
    <recommendedName>
        <fullName evidence="4">Protein salvador homolog 1</fullName>
    </recommendedName>
    <alternativeName>
        <fullName evidence="5">45 kDa WW domain protein</fullName>
    </alternativeName>
</protein>
<feature type="region of interest" description="Disordered" evidence="6">
    <location>
        <begin position="13"/>
        <end position="50"/>
    </location>
</feature>
<evidence type="ECO:0000256" key="1">
    <source>
        <dbReference type="ARBA" id="ARBA00022553"/>
    </source>
</evidence>
<reference evidence="8" key="1">
    <citation type="journal article" date="2010" name="Science">
        <title>Plasticity of animal genome architecture unmasked by rapid evolution of a pelagic tunicate.</title>
        <authorList>
            <person name="Denoeud F."/>
            <person name="Henriet S."/>
            <person name="Mungpakdee S."/>
            <person name="Aury J.M."/>
            <person name="Da Silva C."/>
            <person name="Brinkmann H."/>
            <person name="Mikhaleva J."/>
            <person name="Olsen L.C."/>
            <person name="Jubin C."/>
            <person name="Canestro C."/>
            <person name="Bouquet J.M."/>
            <person name="Danks G."/>
            <person name="Poulain J."/>
            <person name="Campsteijn C."/>
            <person name="Adamski M."/>
            <person name="Cross I."/>
            <person name="Yadetie F."/>
            <person name="Muffato M."/>
            <person name="Louis A."/>
            <person name="Butcher S."/>
            <person name="Tsagkogeorga G."/>
            <person name="Konrad A."/>
            <person name="Singh S."/>
            <person name="Jensen M.F."/>
            <person name="Cong E.H."/>
            <person name="Eikeseth-Otteraa H."/>
            <person name="Noel B."/>
            <person name="Anthouard V."/>
            <person name="Porcel B.M."/>
            <person name="Kachouri-Lafond R."/>
            <person name="Nishino A."/>
            <person name="Ugolini M."/>
            <person name="Chourrout P."/>
            <person name="Nishida H."/>
            <person name="Aasland R."/>
            <person name="Huzurbazar S."/>
            <person name="Westhof E."/>
            <person name="Delsuc F."/>
            <person name="Lehrach H."/>
            <person name="Reinhardt R."/>
            <person name="Weissenbach J."/>
            <person name="Roy S.W."/>
            <person name="Artiguenave F."/>
            <person name="Postlethwait J.H."/>
            <person name="Manak J.R."/>
            <person name="Thompson E.M."/>
            <person name="Jaillon O."/>
            <person name="Du Pasquier L."/>
            <person name="Boudinot P."/>
            <person name="Liberles D.A."/>
            <person name="Volff J.N."/>
            <person name="Philippe H."/>
            <person name="Lenhard B."/>
            <person name="Roest Crollius H."/>
            <person name="Wincker P."/>
            <person name="Chourrout D."/>
        </authorList>
    </citation>
    <scope>NUCLEOTIDE SEQUENCE [LARGE SCALE GENOMIC DNA]</scope>
</reference>
<evidence type="ECO:0000259" key="7">
    <source>
        <dbReference type="PROSITE" id="PS50020"/>
    </source>
</evidence>
<dbReference type="EMBL" id="FN653065">
    <property type="protein sequence ID" value="CBY10700.1"/>
    <property type="molecule type" value="Genomic_DNA"/>
</dbReference>
<sequence>MEKITKKIEKIFQRQKDNKQGQTKGTYKKNVPVKNNNENVVKRPNHFGGQDLFQNRSSVSSDSCQYNAEAGQFQSNASLASTSSYNSDRRSIAFHQRSNSQNSSHFLEDRLPGGWDVALTDDGQKYFVDHNTNTTHWNHPLESECLPPGWQKVTSSQYGSYYVNHQNGKAQQHPPVYFANSGSAGLGNLGITQHGNGSRDAAGFNNGRKFSLSSLPMTEPDEKFTEWMERRIETENPTLLTPIPEFLSVYAKTSDPGALSLLNWNHFDESELESRTGLNREYSFTRTFFFEHRFLISG</sequence>
<dbReference type="InParanoid" id="E4XKJ7"/>
<evidence type="ECO:0000256" key="4">
    <source>
        <dbReference type="ARBA" id="ARBA00069827"/>
    </source>
</evidence>
<name>E4XKJ7_OIKDI</name>